<evidence type="ECO:0000259" key="1">
    <source>
        <dbReference type="Pfam" id="PF07969"/>
    </source>
</evidence>
<accession>A0A840CAZ1</accession>
<sequence>MAIQIEGARAILPGGVERVSVRVEGGRVTGLDTPADGARVIDARGLVLAPALVDVHGDAFERQVMPRPNVFFPTEAAVLETDRHLAVNGIATAYHALTLSWEPGLRSVGRGAEFIDALAALAPRLTVENRVQLRWETFAFEALDLIERALAGPLLPSVAFNDHTSMSMRAFDVPIQQRRFEQSPDYTIAALDDDRLRQRTAGNAKRAGLTTDEYIAHLGQIWERRREVDATIRRVAGAGRGRAAPMLSHDDTQVETRAYYRDLGARIAEFPMTVEVAQAAREGGDAIIFGAPNVMRGGSHIGSPSAGEMVERGLCDILASDYFYPAMLAAVARMLADGRGSLHDLWKTVSSNPAAASGLTDRGEIAPGKRADLLLLDWPEGHLPAVRLTLSGGRVAYGTEGVTP</sequence>
<dbReference type="PANTHER" id="PTHR43135">
    <property type="entry name" value="ALPHA-D-RIBOSE 1-METHYLPHOSPHONATE 5-TRIPHOSPHATE DIPHOSPHATASE"/>
    <property type="match status" value="1"/>
</dbReference>
<dbReference type="NCBIfam" id="NF011990">
    <property type="entry name" value="PRK15446.2-6"/>
    <property type="match status" value="1"/>
</dbReference>
<keyword evidence="2" id="KW-0378">Hydrolase</keyword>
<dbReference type="InterPro" id="IPR032466">
    <property type="entry name" value="Metal_Hydrolase"/>
</dbReference>
<dbReference type="Proteomes" id="UP000585681">
    <property type="component" value="Unassembled WGS sequence"/>
</dbReference>
<dbReference type="PANTHER" id="PTHR43135:SF3">
    <property type="entry name" value="ALPHA-D-RIBOSE 1-METHYLPHOSPHONATE 5-TRIPHOSPHATE DIPHOSPHATASE"/>
    <property type="match status" value="1"/>
</dbReference>
<organism evidence="2 3">
    <name type="scientific">Actibacterium naphthalenivorans</name>
    <dbReference type="NCBI Taxonomy" id="1614693"/>
    <lineage>
        <taxon>Bacteria</taxon>
        <taxon>Pseudomonadati</taxon>
        <taxon>Pseudomonadota</taxon>
        <taxon>Alphaproteobacteria</taxon>
        <taxon>Rhodobacterales</taxon>
        <taxon>Roseobacteraceae</taxon>
        <taxon>Actibacterium</taxon>
    </lineage>
</organism>
<dbReference type="PIRSF" id="PIRSF038971">
    <property type="entry name" value="PhnM"/>
    <property type="match status" value="1"/>
</dbReference>
<keyword evidence="3" id="KW-1185">Reference proteome</keyword>
<dbReference type="SUPFAM" id="SSF51556">
    <property type="entry name" value="Metallo-dependent hydrolases"/>
    <property type="match status" value="1"/>
</dbReference>
<protein>
    <submittedName>
        <fullName evidence="2">Alpha-D-ribose 1-methylphosphonate 5-triphosphate diphosphatase</fullName>
        <ecNumber evidence="2">3.6.1.63</ecNumber>
    </submittedName>
</protein>
<proteinExistence type="predicted"/>
<dbReference type="Gene3D" id="3.20.20.140">
    <property type="entry name" value="Metal-dependent hydrolases"/>
    <property type="match status" value="2"/>
</dbReference>
<dbReference type="InterPro" id="IPR012696">
    <property type="entry name" value="PhnM"/>
</dbReference>
<name>A0A840CAZ1_9RHOB</name>
<evidence type="ECO:0000313" key="2">
    <source>
        <dbReference type="EMBL" id="MBB4023171.1"/>
    </source>
</evidence>
<comment type="caution">
    <text evidence="2">The sequence shown here is derived from an EMBL/GenBank/DDBJ whole genome shotgun (WGS) entry which is preliminary data.</text>
</comment>
<reference evidence="2" key="1">
    <citation type="submission" date="2020-08" db="EMBL/GenBank/DDBJ databases">
        <title>Genomic Encyclopedia of Type Strains, Phase IV (KMG-IV): sequencing the most valuable type-strain genomes for metagenomic binning, comparative biology and taxonomic classification.</title>
        <authorList>
            <person name="Goeker M."/>
        </authorList>
    </citation>
    <scope>NUCLEOTIDE SEQUENCE [LARGE SCALE GENOMIC DNA]</scope>
    <source>
        <strain evidence="2">DSM 105040</strain>
    </source>
</reference>
<dbReference type="InterPro" id="IPR051781">
    <property type="entry name" value="Metallo-dep_Hydrolase"/>
</dbReference>
<dbReference type="InterPro" id="IPR011059">
    <property type="entry name" value="Metal-dep_hydrolase_composite"/>
</dbReference>
<dbReference type="EC" id="3.6.1.63" evidence="2"/>
<dbReference type="RefSeq" id="WP_054539216.1">
    <property type="nucleotide sequence ID" value="NZ_JACIEQ010000004.1"/>
</dbReference>
<dbReference type="AlphaFoldDB" id="A0A840CAZ1"/>
<dbReference type="NCBIfam" id="NF011987">
    <property type="entry name" value="PRK15446.2-3"/>
    <property type="match status" value="1"/>
</dbReference>
<dbReference type="SUPFAM" id="SSF51338">
    <property type="entry name" value="Composite domain of metallo-dependent hydrolases"/>
    <property type="match status" value="1"/>
</dbReference>
<evidence type="ECO:0000313" key="3">
    <source>
        <dbReference type="Proteomes" id="UP000585681"/>
    </source>
</evidence>
<dbReference type="GO" id="GO:0019700">
    <property type="term" value="P:organic phosphonate catabolic process"/>
    <property type="evidence" value="ECO:0007669"/>
    <property type="project" value="InterPro"/>
</dbReference>
<feature type="domain" description="Amidohydrolase 3" evidence="1">
    <location>
        <begin position="302"/>
        <end position="397"/>
    </location>
</feature>
<gene>
    <name evidence="2" type="ORF">GGR17_002993</name>
</gene>
<dbReference type="Pfam" id="PF07969">
    <property type="entry name" value="Amidohydro_3"/>
    <property type="match status" value="1"/>
</dbReference>
<dbReference type="InterPro" id="IPR013108">
    <property type="entry name" value="Amidohydro_3"/>
</dbReference>
<dbReference type="GO" id="GO:0016810">
    <property type="term" value="F:hydrolase activity, acting on carbon-nitrogen (but not peptide) bonds"/>
    <property type="evidence" value="ECO:0007669"/>
    <property type="project" value="InterPro"/>
</dbReference>
<dbReference type="EMBL" id="JACIEQ010000004">
    <property type="protein sequence ID" value="MBB4023171.1"/>
    <property type="molecule type" value="Genomic_DNA"/>
</dbReference>